<organism evidence="2">
    <name type="scientific">Zea mays</name>
    <name type="common">Maize</name>
    <dbReference type="NCBI Taxonomy" id="4577"/>
    <lineage>
        <taxon>Eukaryota</taxon>
        <taxon>Viridiplantae</taxon>
        <taxon>Streptophyta</taxon>
        <taxon>Embryophyta</taxon>
        <taxon>Tracheophyta</taxon>
        <taxon>Spermatophyta</taxon>
        <taxon>Magnoliopsida</taxon>
        <taxon>Liliopsida</taxon>
        <taxon>Poales</taxon>
        <taxon>Poaceae</taxon>
        <taxon>PACMAD clade</taxon>
        <taxon>Panicoideae</taxon>
        <taxon>Andropogonodae</taxon>
        <taxon>Andropogoneae</taxon>
        <taxon>Tripsacinae</taxon>
        <taxon>Zea</taxon>
    </lineage>
</organism>
<dbReference type="KEGG" id="zma:100276291"/>
<keyword evidence="1" id="KW-0812">Transmembrane</keyword>
<name>C0HE07_MAIZE</name>
<evidence type="ECO:0000256" key="1">
    <source>
        <dbReference type="SAM" id="Phobius"/>
    </source>
</evidence>
<dbReference type="EMBL" id="BT060563">
    <property type="protein sequence ID" value="ACN25260.1"/>
    <property type="molecule type" value="mRNA"/>
</dbReference>
<feature type="transmembrane region" description="Helical" evidence="1">
    <location>
        <begin position="87"/>
        <end position="104"/>
    </location>
</feature>
<reference evidence="2" key="1">
    <citation type="journal article" date="2009" name="PLoS Genet.">
        <title>Sequencing, mapping, and analysis of 27,455 maize full-length cDNAs.</title>
        <authorList>
            <person name="Soderlund C."/>
            <person name="Descour A."/>
            <person name="Kudrna D."/>
            <person name="Bomhoff M."/>
            <person name="Boyd L."/>
            <person name="Currie J."/>
            <person name="Angelova A."/>
            <person name="Collura K."/>
            <person name="Wissotski M."/>
            <person name="Ashley E."/>
            <person name="Morrow D."/>
            <person name="Fernandes J."/>
            <person name="Walbot V."/>
            <person name="Yu Y."/>
        </authorList>
    </citation>
    <scope>NUCLEOTIDE SEQUENCE</scope>
    <source>
        <strain evidence="2">B73</strain>
    </source>
</reference>
<accession>C0HE07</accession>
<dbReference type="OrthoDB" id="20681at2759"/>
<evidence type="ECO:0000313" key="2">
    <source>
        <dbReference type="EMBL" id="ACN25260.1"/>
    </source>
</evidence>
<protein>
    <submittedName>
        <fullName evidence="2">Uncharacterized protein</fullName>
    </submittedName>
</protein>
<sequence length="105" mass="11837">MTIDALILKCSCSMQLEFGAVSLLPFVCHCVDGNIPVCKIFCDTFPCLNNAVYQSSKLCTLSQVILSRPMLCYLHAYCCANVTIQCFVWPLFLGFYVAHWSFLLH</sequence>
<dbReference type="AlphaFoldDB" id="C0HE07"/>
<dbReference type="RefSeq" id="NP_001143587.2">
    <property type="nucleotide sequence ID" value="NM_001150115.2"/>
</dbReference>
<keyword evidence="1" id="KW-0472">Membrane</keyword>
<dbReference type="GeneID" id="100276291"/>
<proteinExistence type="evidence at transcript level"/>
<keyword evidence="1" id="KW-1133">Transmembrane helix</keyword>